<evidence type="ECO:0000313" key="3">
    <source>
        <dbReference type="Proteomes" id="UP000307841"/>
    </source>
</evidence>
<protein>
    <recommendedName>
        <fullName evidence="1">Butirosin biosynthesis protein H N-terminal domain-containing protein</fullName>
    </recommendedName>
</protein>
<proteinExistence type="predicted"/>
<dbReference type="InterPro" id="IPR026935">
    <property type="entry name" value="BtrH_N"/>
</dbReference>
<evidence type="ECO:0000259" key="1">
    <source>
        <dbReference type="Pfam" id="PF14399"/>
    </source>
</evidence>
<name>A0A4U2Y4V3_9BACL</name>
<dbReference type="Gene3D" id="3.90.70.10">
    <property type="entry name" value="Cysteine proteinases"/>
    <property type="match status" value="1"/>
</dbReference>
<keyword evidence="3" id="KW-1185">Reference proteome</keyword>
<sequence length="333" mass="39500">MTEKVMLSNIEPFNELFYKSCFYNSLFPILQYFDTRKTPVLANDVLLYTWDEPNLKVPFTIDYEVNLSESELLQQLGITSKELHYQAEFMDDIKAALMQSHPVIVWIDSFYSSIRQDTYHKIHKAHSLLVYGFDDTQEVFHIMEHKHADTLSYEPRRISYEDMKKAYSGYHEYLNSANREAYFEFYKCGTNYPNEMVYDDSSYDLTVFQANHVRFKNLILERLELIHIFADHFAYITSTSNNLQEFGEELLSRINEIINAKLAEKYKLKVVGYPNPAAVQLLDQVMANWRMIRVIIGKFLFSGIYKTADLQLCLNKLQHIYETEQRYYQLLFH</sequence>
<dbReference type="OrthoDB" id="1737154at2"/>
<gene>
    <name evidence="2" type="ORF">E8L90_06225</name>
</gene>
<dbReference type="AlphaFoldDB" id="A0A4U2Y4V3"/>
<comment type="caution">
    <text evidence="2">The sequence shown here is derived from an EMBL/GenBank/DDBJ whole genome shotgun (WGS) entry which is preliminary data.</text>
</comment>
<feature type="domain" description="Butirosin biosynthesis protein H N-terminal" evidence="1">
    <location>
        <begin position="52"/>
        <end position="144"/>
    </location>
</feature>
<dbReference type="Proteomes" id="UP000307841">
    <property type="component" value="Unassembled WGS sequence"/>
</dbReference>
<evidence type="ECO:0000313" key="2">
    <source>
        <dbReference type="EMBL" id="TKI55085.1"/>
    </source>
</evidence>
<dbReference type="RefSeq" id="WP_162309049.1">
    <property type="nucleotide sequence ID" value="NZ_SZNK01000001.1"/>
</dbReference>
<reference evidence="2 3" key="1">
    <citation type="submission" date="2019-04" db="EMBL/GenBank/DDBJ databases">
        <title>Whole genome sequencing of Brevibacillus sp. TGS2-1.</title>
        <authorList>
            <person name="Choi A."/>
        </authorList>
    </citation>
    <scope>NUCLEOTIDE SEQUENCE [LARGE SCALE GENOMIC DNA]</scope>
    <source>
        <strain evidence="2 3">TGS2-1</strain>
    </source>
</reference>
<dbReference type="EMBL" id="SZNK01000001">
    <property type="protein sequence ID" value="TKI55085.1"/>
    <property type="molecule type" value="Genomic_DNA"/>
</dbReference>
<accession>A0A4U2Y4V3</accession>
<organism evidence="2 3">
    <name type="scientific">Brevibacillus antibioticus</name>
    <dbReference type="NCBI Taxonomy" id="2570228"/>
    <lineage>
        <taxon>Bacteria</taxon>
        <taxon>Bacillati</taxon>
        <taxon>Bacillota</taxon>
        <taxon>Bacilli</taxon>
        <taxon>Bacillales</taxon>
        <taxon>Paenibacillaceae</taxon>
        <taxon>Brevibacillus</taxon>
    </lineage>
</organism>
<dbReference type="Pfam" id="PF14399">
    <property type="entry name" value="BtrH_N"/>
    <property type="match status" value="1"/>
</dbReference>